<comment type="caution">
    <text evidence="2">The sequence shown here is derived from an EMBL/GenBank/DDBJ whole genome shotgun (WGS) entry which is preliminary data.</text>
</comment>
<dbReference type="EMBL" id="QJKJ01013224">
    <property type="protein sequence ID" value="RDX66896.1"/>
    <property type="molecule type" value="Genomic_DNA"/>
</dbReference>
<protein>
    <submittedName>
        <fullName evidence="2">Uncharacterized protein</fullName>
    </submittedName>
</protein>
<organism evidence="2 3">
    <name type="scientific">Mucuna pruriens</name>
    <name type="common">Velvet bean</name>
    <name type="synonym">Dolichos pruriens</name>
    <dbReference type="NCBI Taxonomy" id="157652"/>
    <lineage>
        <taxon>Eukaryota</taxon>
        <taxon>Viridiplantae</taxon>
        <taxon>Streptophyta</taxon>
        <taxon>Embryophyta</taxon>
        <taxon>Tracheophyta</taxon>
        <taxon>Spermatophyta</taxon>
        <taxon>Magnoliopsida</taxon>
        <taxon>eudicotyledons</taxon>
        <taxon>Gunneridae</taxon>
        <taxon>Pentapetalae</taxon>
        <taxon>rosids</taxon>
        <taxon>fabids</taxon>
        <taxon>Fabales</taxon>
        <taxon>Fabaceae</taxon>
        <taxon>Papilionoideae</taxon>
        <taxon>50 kb inversion clade</taxon>
        <taxon>NPAAA clade</taxon>
        <taxon>indigoferoid/millettioid clade</taxon>
        <taxon>Phaseoleae</taxon>
        <taxon>Mucuna</taxon>
    </lineage>
</organism>
<accession>A0A371ELM8</accession>
<evidence type="ECO:0000313" key="2">
    <source>
        <dbReference type="EMBL" id="RDX66896.1"/>
    </source>
</evidence>
<reference evidence="2" key="1">
    <citation type="submission" date="2018-05" db="EMBL/GenBank/DDBJ databases">
        <title>Draft genome of Mucuna pruriens seed.</title>
        <authorList>
            <person name="Nnadi N.E."/>
            <person name="Vos R."/>
            <person name="Hasami M.H."/>
            <person name="Devisetty U.K."/>
            <person name="Aguiy J.C."/>
        </authorList>
    </citation>
    <scope>NUCLEOTIDE SEQUENCE [LARGE SCALE GENOMIC DNA]</scope>
    <source>
        <strain evidence="2">JCA_2017</strain>
    </source>
</reference>
<dbReference type="Proteomes" id="UP000257109">
    <property type="component" value="Unassembled WGS sequence"/>
</dbReference>
<feature type="region of interest" description="Disordered" evidence="1">
    <location>
        <begin position="66"/>
        <end position="98"/>
    </location>
</feature>
<evidence type="ECO:0000313" key="3">
    <source>
        <dbReference type="Proteomes" id="UP000257109"/>
    </source>
</evidence>
<proteinExistence type="predicted"/>
<feature type="compositionally biased region" description="Basic and acidic residues" evidence="1">
    <location>
        <begin position="86"/>
        <end position="98"/>
    </location>
</feature>
<feature type="non-terminal residue" evidence="2">
    <location>
        <position position="1"/>
    </location>
</feature>
<keyword evidence="3" id="KW-1185">Reference proteome</keyword>
<dbReference type="AlphaFoldDB" id="A0A371ELM8"/>
<sequence>MEFTSWGCSLSPMANHTFYWSWTTCLDGLKQWPPRPMIPRFSMLKALISDQGSHFRWCTGLPQHTTPKQMAKSKYSTGKSRRFYKSGKDSSRHLEDAL</sequence>
<name>A0A371ELM8_MUCPR</name>
<evidence type="ECO:0000256" key="1">
    <source>
        <dbReference type="SAM" id="MobiDB-lite"/>
    </source>
</evidence>
<feature type="compositionally biased region" description="Polar residues" evidence="1">
    <location>
        <begin position="66"/>
        <end position="78"/>
    </location>
</feature>
<gene>
    <name evidence="2" type="ORF">CR513_54290</name>
</gene>
<dbReference type="OrthoDB" id="8026685at2759"/>